<dbReference type="EMBL" id="UGNC01000005">
    <property type="protein sequence ID" value="STW46220.1"/>
    <property type="molecule type" value="Genomic_DNA"/>
</dbReference>
<name>A0A378FRY7_KLEPN</name>
<protein>
    <submittedName>
        <fullName evidence="1">Uncharacterized protein</fullName>
    </submittedName>
</protein>
<reference evidence="1 2" key="1">
    <citation type="submission" date="2018-06" db="EMBL/GenBank/DDBJ databases">
        <authorList>
            <consortium name="Pathogen Informatics"/>
            <person name="Doyle S."/>
        </authorList>
    </citation>
    <scope>NUCLEOTIDE SEQUENCE [LARGE SCALE GENOMIC DNA]</scope>
    <source>
        <strain evidence="1 2">NCTC9617</strain>
    </source>
</reference>
<organism evidence="1 2">
    <name type="scientific">Klebsiella pneumoniae</name>
    <dbReference type="NCBI Taxonomy" id="573"/>
    <lineage>
        <taxon>Bacteria</taxon>
        <taxon>Pseudomonadati</taxon>
        <taxon>Pseudomonadota</taxon>
        <taxon>Gammaproteobacteria</taxon>
        <taxon>Enterobacterales</taxon>
        <taxon>Enterobacteriaceae</taxon>
        <taxon>Klebsiella/Raoultella group</taxon>
        <taxon>Klebsiella</taxon>
        <taxon>Klebsiella pneumoniae complex</taxon>
    </lineage>
</organism>
<dbReference type="Proteomes" id="UP000255167">
    <property type="component" value="Unassembled WGS sequence"/>
</dbReference>
<evidence type="ECO:0000313" key="2">
    <source>
        <dbReference type="Proteomes" id="UP000255167"/>
    </source>
</evidence>
<evidence type="ECO:0000313" key="1">
    <source>
        <dbReference type="EMBL" id="STW46220.1"/>
    </source>
</evidence>
<accession>A0A378FRY7</accession>
<sequence length="67" mass="8018">MYFRRSITVCPHLIWLKFSFNLSPQSISIFNKPKISYLVFTIDIIEYISRLEVAMYIIVIMYSDNSF</sequence>
<proteinExistence type="predicted"/>
<gene>
    <name evidence="1" type="ORF">NCTC9617_02730</name>
</gene>
<dbReference type="AlphaFoldDB" id="A0A378FRY7"/>